<feature type="coiled-coil region" evidence="1">
    <location>
        <begin position="167"/>
        <end position="194"/>
    </location>
</feature>
<evidence type="ECO:0000256" key="1">
    <source>
        <dbReference type="SAM" id="Coils"/>
    </source>
</evidence>
<gene>
    <name evidence="4" type="ORF">PSACC_02024</name>
</gene>
<dbReference type="Gene3D" id="1.20.5.110">
    <property type="match status" value="1"/>
</dbReference>
<evidence type="ECO:0000313" key="4">
    <source>
        <dbReference type="EMBL" id="PJF18171.1"/>
    </source>
</evidence>
<keyword evidence="5" id="KW-1185">Reference proteome</keyword>
<feature type="compositionally biased region" description="Polar residues" evidence="2">
    <location>
        <begin position="299"/>
        <end position="309"/>
    </location>
</feature>
<protein>
    <submittedName>
        <fullName evidence="4">VAM7</fullName>
    </submittedName>
</protein>
<dbReference type="AlphaFoldDB" id="A0A2H9TK77"/>
<dbReference type="PROSITE" id="PS50195">
    <property type="entry name" value="PX"/>
    <property type="match status" value="1"/>
</dbReference>
<evidence type="ECO:0000259" key="3">
    <source>
        <dbReference type="PROSITE" id="PS50195"/>
    </source>
</evidence>
<dbReference type="OrthoDB" id="428895at2759"/>
<comment type="caution">
    <text evidence="4">The sequence shown here is derived from an EMBL/GenBank/DDBJ whole genome shotgun (WGS) entry which is preliminary data.</text>
</comment>
<proteinExistence type="predicted"/>
<dbReference type="Pfam" id="PF00787">
    <property type="entry name" value="PX"/>
    <property type="match status" value="1"/>
</dbReference>
<dbReference type="InterPro" id="IPR001683">
    <property type="entry name" value="PX_dom"/>
</dbReference>
<dbReference type="CDD" id="cd06093">
    <property type="entry name" value="PX_domain"/>
    <property type="match status" value="1"/>
</dbReference>
<dbReference type="EMBL" id="MTSL01000137">
    <property type="protein sequence ID" value="PJF18171.1"/>
    <property type="molecule type" value="Genomic_DNA"/>
</dbReference>
<feature type="domain" description="PX" evidence="3">
    <location>
        <begin position="1"/>
        <end position="153"/>
    </location>
</feature>
<sequence length="367" mass="40816">MARYVWSVIQNRSILNSTGPSTRLDWDCVCKVGGNDLSGLASGLVAITSDLQDSTGAEWNVYRRYSDFQPFDVQVRKILPNLNVALPAREMLRPLAGMLGWKTSEPSAEFLDLRRKGLDEYVRRILAVAGGNRTALWNHPVVLTFFDIPSVVQRSSPASVLNCPVPFGEWEMELEKAETLLAEALNTKERAENTASRGHDTSNYMKHLKRQISTTRKLTEKLQMALDFYARVDKVDDDRLSELTKKFQLFAGQVELLIAESDSNASSSTIPCKYHSGMSNCRSSGESSRSGPIARTPVRVSSLNSTVKSTPPKKRPDESLLDSQISAIKSQDSQLSELSSIIQRHKSLGETIGHEIGKIDREMSHCV</sequence>
<dbReference type="SUPFAM" id="SSF64268">
    <property type="entry name" value="PX domain"/>
    <property type="match status" value="1"/>
</dbReference>
<dbReference type="InterPro" id="IPR036871">
    <property type="entry name" value="PX_dom_sf"/>
</dbReference>
<feature type="region of interest" description="Disordered" evidence="2">
    <location>
        <begin position="278"/>
        <end position="319"/>
    </location>
</feature>
<evidence type="ECO:0000256" key="2">
    <source>
        <dbReference type="SAM" id="MobiDB-lite"/>
    </source>
</evidence>
<organism evidence="4 5">
    <name type="scientific">Paramicrosporidium saccamoebae</name>
    <dbReference type="NCBI Taxonomy" id="1246581"/>
    <lineage>
        <taxon>Eukaryota</taxon>
        <taxon>Fungi</taxon>
        <taxon>Fungi incertae sedis</taxon>
        <taxon>Cryptomycota</taxon>
        <taxon>Cryptomycota incertae sedis</taxon>
        <taxon>Paramicrosporidium</taxon>
    </lineage>
</organism>
<feature type="compositionally biased region" description="Low complexity" evidence="2">
    <location>
        <begin position="278"/>
        <end position="291"/>
    </location>
</feature>
<dbReference type="Proteomes" id="UP000240830">
    <property type="component" value="Unassembled WGS sequence"/>
</dbReference>
<keyword evidence="1" id="KW-0175">Coiled coil</keyword>
<evidence type="ECO:0000313" key="5">
    <source>
        <dbReference type="Proteomes" id="UP000240830"/>
    </source>
</evidence>
<dbReference type="GO" id="GO:0035091">
    <property type="term" value="F:phosphatidylinositol binding"/>
    <property type="evidence" value="ECO:0007669"/>
    <property type="project" value="InterPro"/>
</dbReference>
<dbReference type="Gene3D" id="3.30.1520.10">
    <property type="entry name" value="Phox-like domain"/>
    <property type="match status" value="1"/>
</dbReference>
<reference evidence="4 5" key="1">
    <citation type="submission" date="2016-10" db="EMBL/GenBank/DDBJ databases">
        <title>The genome of Paramicrosporidium saccamoebae is the missing link in understanding Cryptomycota and Microsporidia evolution.</title>
        <authorList>
            <person name="Quandt C.A."/>
            <person name="Beaudet D."/>
            <person name="Corsaro D."/>
            <person name="Michel R."/>
            <person name="Corradi N."/>
            <person name="James T."/>
        </authorList>
    </citation>
    <scope>NUCLEOTIDE SEQUENCE [LARGE SCALE GENOMIC DNA]</scope>
    <source>
        <strain evidence="4 5">KSL3</strain>
    </source>
</reference>
<accession>A0A2H9TK77</accession>
<name>A0A2H9TK77_9FUNG</name>